<organism evidence="1">
    <name type="scientific">Ophidiomyces ophidiicola</name>
    <dbReference type="NCBI Taxonomy" id="1387563"/>
    <lineage>
        <taxon>Eukaryota</taxon>
        <taxon>Fungi</taxon>
        <taxon>Dikarya</taxon>
        <taxon>Ascomycota</taxon>
        <taxon>Pezizomycotina</taxon>
        <taxon>Eurotiomycetes</taxon>
        <taxon>Eurotiomycetidae</taxon>
        <taxon>Onygenales</taxon>
        <taxon>Onygenaceae</taxon>
        <taxon>Ophidiomyces</taxon>
    </lineage>
</organism>
<proteinExistence type="predicted"/>
<protein>
    <submittedName>
        <fullName evidence="1">Uncharacterized protein</fullName>
    </submittedName>
</protein>
<reference evidence="1" key="1">
    <citation type="journal article" date="2022" name="bioRxiv">
        <title>Population genetic analysis of Ophidiomyces ophidiicola, the causative agent of snake fungal disease, indicates recent introductions to the USA.</title>
        <authorList>
            <person name="Ladner J.T."/>
            <person name="Palmer J.M."/>
            <person name="Ettinger C.L."/>
            <person name="Stajich J.E."/>
            <person name="Farrell T.M."/>
            <person name="Glorioso B.M."/>
            <person name="Lawson B."/>
            <person name="Price S.J."/>
            <person name="Stengle A.G."/>
            <person name="Grear D.A."/>
            <person name="Lorch J.M."/>
        </authorList>
    </citation>
    <scope>NUCLEOTIDE SEQUENCE</scope>
    <source>
        <strain evidence="1">NWHC 24266-5</strain>
    </source>
</reference>
<accession>A0ACB8UNC8</accession>
<evidence type="ECO:0000313" key="1">
    <source>
        <dbReference type="EMBL" id="KAI2382084.1"/>
    </source>
</evidence>
<dbReference type="EMBL" id="JALBCA010000145">
    <property type="protein sequence ID" value="KAI2382084.1"/>
    <property type="molecule type" value="Genomic_DNA"/>
</dbReference>
<comment type="caution">
    <text evidence="1">The sequence shown here is derived from an EMBL/GenBank/DDBJ whole genome shotgun (WGS) entry which is preliminary data.</text>
</comment>
<name>A0ACB8UNC8_9EURO</name>
<sequence>MLFAFVSFVAVLTLWGTFYPVPFTGIRPQDGWGRRLGETAKSALFVRGTVALVQVAAYELDTDPNKVPPFSFWVRNTKLAGPGSHEAFENDLAAMLSTTVHEPSRTVPVPSRVTPVESDTADIQHHGTGHVFRVAVALISSLTFGMGLVLVRSLSLVKCLSTTTGFRTMPMVVRANSGSTMRLDSIIDILGLSSSSVASLSGLPKRYPGWDPVPHLSVVTLGGSVVPPVDLPTFNQDVAEEVSSMEKWEASILEKGSGYHPFFVDALLRELLGQYQEELDVVRAPRFEPELEDIPEFDESFTEEDLVESSPFVSTPVEHSSPLSVPVPVEEAIEALLEILTVNVPNPEPVVELTDPESGNSSLLEELPVEEDGLEEQQENRRPAESLEDAGDASTGKKKRNRPSRKTRIRKGKAKLFALQEQVIRDAEEKMSAAGAPSSSS</sequence>
<gene>
    <name evidence="1" type="ORF">LOY88_006316</name>
</gene>